<keyword evidence="1" id="KW-0732">Signal</keyword>
<dbReference type="Proteomes" id="UP001596113">
    <property type="component" value="Unassembled WGS sequence"/>
</dbReference>
<keyword evidence="4" id="KW-1185">Reference proteome</keyword>
<dbReference type="EMBL" id="JBHSMI010000067">
    <property type="protein sequence ID" value="MFC5407409.1"/>
    <property type="molecule type" value="Genomic_DNA"/>
</dbReference>
<sequence length="420" mass="46432">MRRLTLIAAIVALLVGGGEALAGPAPAPTAPASKQTAPFKDIKGHWAEKTIVEMVGKGILDGFADGTFKPNAPVTVDQFIKMLILSYSDLHQNGERSWNAAFLQSLSPDNQTILKQDYRYFAFKPAMTGYWAKPFIDVASDLHFLNKSRYTDFQVAMTRENVAEIIYYTLQETEFLEDPQYSLGLARAYGDLTSASERGQRFIGETLAKGIMQGYPNGFFGVGDKVTRAQALMLLDRLVDKKKRIAVQPSDPNGLQLAVPTVGGGTRVVVFPDRRMRDAYDVLKQIGQARGSNHELIDTTLRLFKDQKEKDTVTALSADTAKLKEETALWLDPQYNSYGITIRLRDGALARNQEAIETFSNFLFSYNAVTFRGWFNDICNAVAAGTKVSSKQFAVGDDSVSVVVDMTEKTVVFSVSRKSV</sequence>
<evidence type="ECO:0000313" key="3">
    <source>
        <dbReference type="EMBL" id="MFC5407409.1"/>
    </source>
</evidence>
<gene>
    <name evidence="3" type="ORF">ACFPOF_32160</name>
</gene>
<dbReference type="Pfam" id="PF00395">
    <property type="entry name" value="SLH"/>
    <property type="match status" value="2"/>
</dbReference>
<proteinExistence type="predicted"/>
<dbReference type="RefSeq" id="WP_378140045.1">
    <property type="nucleotide sequence ID" value="NZ_JBHSMI010000067.1"/>
</dbReference>
<feature type="domain" description="SLH" evidence="2">
    <location>
        <begin position="34"/>
        <end position="97"/>
    </location>
</feature>
<organism evidence="3 4">
    <name type="scientific">Cohnella soli</name>
    <dbReference type="NCBI Taxonomy" id="425005"/>
    <lineage>
        <taxon>Bacteria</taxon>
        <taxon>Bacillati</taxon>
        <taxon>Bacillota</taxon>
        <taxon>Bacilli</taxon>
        <taxon>Bacillales</taxon>
        <taxon>Paenibacillaceae</taxon>
        <taxon>Cohnella</taxon>
    </lineage>
</organism>
<dbReference type="PANTHER" id="PTHR43308">
    <property type="entry name" value="OUTER MEMBRANE PROTEIN ALPHA-RELATED"/>
    <property type="match status" value="1"/>
</dbReference>
<feature type="domain" description="SLH" evidence="2">
    <location>
        <begin position="186"/>
        <end position="249"/>
    </location>
</feature>
<feature type="signal peptide" evidence="1">
    <location>
        <begin position="1"/>
        <end position="22"/>
    </location>
</feature>
<protein>
    <submittedName>
        <fullName evidence="3">S-layer homology domain-containing protein</fullName>
    </submittedName>
</protein>
<comment type="caution">
    <text evidence="3">The sequence shown here is derived from an EMBL/GenBank/DDBJ whole genome shotgun (WGS) entry which is preliminary data.</text>
</comment>
<dbReference type="InterPro" id="IPR001119">
    <property type="entry name" value="SLH_dom"/>
</dbReference>
<evidence type="ECO:0000256" key="1">
    <source>
        <dbReference type="SAM" id="SignalP"/>
    </source>
</evidence>
<dbReference type="PROSITE" id="PS51272">
    <property type="entry name" value="SLH"/>
    <property type="match status" value="2"/>
</dbReference>
<dbReference type="InterPro" id="IPR051465">
    <property type="entry name" value="Cell_Envelope_Struct_Comp"/>
</dbReference>
<feature type="chain" id="PRO_5046792396" evidence="1">
    <location>
        <begin position="23"/>
        <end position="420"/>
    </location>
</feature>
<dbReference type="PANTHER" id="PTHR43308:SF5">
    <property type="entry name" value="S-LAYER PROTEIN _ PEPTIDOGLYCAN ENDO-BETA-N-ACETYLGLUCOSAMINIDASE"/>
    <property type="match status" value="1"/>
</dbReference>
<reference evidence="4" key="1">
    <citation type="journal article" date="2019" name="Int. J. Syst. Evol. Microbiol.">
        <title>The Global Catalogue of Microorganisms (GCM) 10K type strain sequencing project: providing services to taxonomists for standard genome sequencing and annotation.</title>
        <authorList>
            <consortium name="The Broad Institute Genomics Platform"/>
            <consortium name="The Broad Institute Genome Sequencing Center for Infectious Disease"/>
            <person name="Wu L."/>
            <person name="Ma J."/>
        </authorList>
    </citation>
    <scope>NUCLEOTIDE SEQUENCE [LARGE SCALE GENOMIC DNA]</scope>
    <source>
        <strain evidence="4">CGMCC 1.18575</strain>
    </source>
</reference>
<evidence type="ECO:0000313" key="4">
    <source>
        <dbReference type="Proteomes" id="UP001596113"/>
    </source>
</evidence>
<accession>A0ABW0I256</accession>
<evidence type="ECO:0000259" key="2">
    <source>
        <dbReference type="PROSITE" id="PS51272"/>
    </source>
</evidence>
<name>A0ABW0I256_9BACL</name>